<evidence type="ECO:0000313" key="1">
    <source>
        <dbReference type="EMBL" id="WIC39641.1"/>
    </source>
</evidence>
<proteinExistence type="predicted"/>
<dbReference type="Proteomes" id="UP001237988">
    <property type="component" value="Segment"/>
</dbReference>
<name>A0AAF0RUE3_9CAUD</name>
<evidence type="ECO:0000313" key="2">
    <source>
        <dbReference type="Proteomes" id="UP001237988"/>
    </source>
</evidence>
<dbReference type="InterPro" id="IPR013785">
    <property type="entry name" value="Aldolase_TIM"/>
</dbReference>
<dbReference type="Gene3D" id="3.20.20.70">
    <property type="entry name" value="Aldolase class I"/>
    <property type="match status" value="1"/>
</dbReference>
<sequence>MTKSEYRDLMNKCSPVGIVVNATNQCNLRCPYCFTEHRPQRMSLETMR</sequence>
<protein>
    <recommendedName>
        <fullName evidence="3">Radical SAM protein</fullName>
    </recommendedName>
</protein>
<evidence type="ECO:0008006" key="3">
    <source>
        <dbReference type="Google" id="ProtNLM"/>
    </source>
</evidence>
<dbReference type="InterPro" id="IPR058240">
    <property type="entry name" value="rSAM_sf"/>
</dbReference>
<dbReference type="SUPFAM" id="SSF102114">
    <property type="entry name" value="Radical SAM enzymes"/>
    <property type="match status" value="1"/>
</dbReference>
<organism evidence="1 2">
    <name type="scientific">Phage Phass-1</name>
    <dbReference type="NCBI Taxonomy" id="3043662"/>
    <lineage>
        <taxon>Viruses</taxon>
        <taxon>Duplodnaviria</taxon>
        <taxon>Heunggongvirae</taxon>
        <taxon>Uroviricota</taxon>
        <taxon>Caudoviricetes</taxon>
        <taxon>Caudoviricetes code 15 clade</taxon>
    </lineage>
</organism>
<accession>A0AAF0RUE3</accession>
<dbReference type="EMBL" id="OQ749652">
    <property type="protein sequence ID" value="WIC39641.1"/>
    <property type="molecule type" value="Genomic_DNA"/>
</dbReference>
<reference evidence="1" key="1">
    <citation type="submission" date="2023-04" db="EMBL/GenBank/DDBJ databases">
        <title>Bacteriophage Phass-1 Discovered in the Human Gut Virome - the Founding Member of the Proposed New Family Phassviridae.</title>
        <authorList>
            <person name="Tikunov A.Y."/>
            <person name="Morozova V.V."/>
            <person name="Chechushkov A.V."/>
            <person name="Tikunova N.V."/>
        </authorList>
    </citation>
    <scope>NUCLEOTIDE SEQUENCE</scope>
</reference>